<reference evidence="2 3" key="1">
    <citation type="submission" date="2017-04" db="EMBL/GenBank/DDBJ databases">
        <title>Draft genome sequence of Zooshikella ganghwensis VG4 isolated from Red Sea sediments.</title>
        <authorList>
            <person name="Rehman Z."/>
            <person name="Alam I."/>
            <person name="Kamau A."/>
            <person name="Bajic V."/>
            <person name="Leiknes T."/>
        </authorList>
    </citation>
    <scope>NUCLEOTIDE SEQUENCE [LARGE SCALE GENOMIC DNA]</scope>
    <source>
        <strain evidence="2 3">VG4</strain>
    </source>
</reference>
<evidence type="ECO:0000313" key="3">
    <source>
        <dbReference type="Proteomes" id="UP000257039"/>
    </source>
</evidence>
<evidence type="ECO:0000313" key="2">
    <source>
        <dbReference type="EMBL" id="RDH43932.1"/>
    </source>
</evidence>
<dbReference type="Proteomes" id="UP000257039">
    <property type="component" value="Unassembled WGS sequence"/>
</dbReference>
<keyword evidence="1" id="KW-1133">Transmembrane helix</keyword>
<gene>
    <name evidence="2" type="ORF">B9G39_11020</name>
</gene>
<protein>
    <submittedName>
        <fullName evidence="2">Uncharacterized protein</fullName>
    </submittedName>
</protein>
<keyword evidence="1" id="KW-0812">Transmembrane</keyword>
<keyword evidence="3" id="KW-1185">Reference proteome</keyword>
<comment type="caution">
    <text evidence="2">The sequence shown here is derived from an EMBL/GenBank/DDBJ whole genome shotgun (WGS) entry which is preliminary data.</text>
</comment>
<feature type="transmembrane region" description="Helical" evidence="1">
    <location>
        <begin position="12"/>
        <end position="29"/>
    </location>
</feature>
<organism evidence="2 3">
    <name type="scientific">Zooshikella ganghwensis</name>
    <dbReference type="NCBI Taxonomy" id="202772"/>
    <lineage>
        <taxon>Bacteria</taxon>
        <taxon>Pseudomonadati</taxon>
        <taxon>Pseudomonadota</taxon>
        <taxon>Gammaproteobacteria</taxon>
        <taxon>Oceanospirillales</taxon>
        <taxon>Zooshikellaceae</taxon>
        <taxon>Zooshikella</taxon>
    </lineage>
</organism>
<dbReference type="AlphaFoldDB" id="A0A4P9VPH2"/>
<accession>A0A4P9VPH2</accession>
<name>A0A4P9VPH2_9GAMM</name>
<sequence length="120" mass="13092">MSDEPKSFWGKLAVITAFLTALVSIITVLQQCTFKDTSNTNLPLNNTVNTRTEDPVDFDDYEPVYPTTRTTSAPPVNNTANNLYCCDLYGNKWCQIVINPGPVGTPCFCAGVTGTGFICQ</sequence>
<dbReference type="RefSeq" id="WP_094787161.1">
    <property type="nucleotide sequence ID" value="NZ_JAEVHG010000005.1"/>
</dbReference>
<proteinExistence type="predicted"/>
<dbReference type="EMBL" id="NDXW01000001">
    <property type="protein sequence ID" value="RDH43932.1"/>
    <property type="molecule type" value="Genomic_DNA"/>
</dbReference>
<keyword evidence="1" id="KW-0472">Membrane</keyword>
<evidence type="ECO:0000256" key="1">
    <source>
        <dbReference type="SAM" id="Phobius"/>
    </source>
</evidence>